<evidence type="ECO:0000313" key="1">
    <source>
        <dbReference type="EMBL" id="KAJ9071568.1"/>
    </source>
</evidence>
<evidence type="ECO:0000313" key="2">
    <source>
        <dbReference type="Proteomes" id="UP001165960"/>
    </source>
</evidence>
<accession>A0ACC2TAI1</accession>
<dbReference type="EMBL" id="QTSX02003162">
    <property type="protein sequence ID" value="KAJ9071568.1"/>
    <property type="molecule type" value="Genomic_DNA"/>
</dbReference>
<reference evidence="1" key="1">
    <citation type="submission" date="2022-04" db="EMBL/GenBank/DDBJ databases">
        <title>Genome of the entomopathogenic fungus Entomophthora muscae.</title>
        <authorList>
            <person name="Elya C."/>
            <person name="Lovett B.R."/>
            <person name="Lee E."/>
            <person name="Macias A.M."/>
            <person name="Hajek A.E."/>
            <person name="De Bivort B.L."/>
            <person name="Kasson M.T."/>
            <person name="De Fine Licht H.H."/>
            <person name="Stajich J.E."/>
        </authorList>
    </citation>
    <scope>NUCLEOTIDE SEQUENCE</scope>
    <source>
        <strain evidence="1">Berkeley</strain>
    </source>
</reference>
<keyword evidence="2" id="KW-1185">Reference proteome</keyword>
<organism evidence="1 2">
    <name type="scientific">Entomophthora muscae</name>
    <dbReference type="NCBI Taxonomy" id="34485"/>
    <lineage>
        <taxon>Eukaryota</taxon>
        <taxon>Fungi</taxon>
        <taxon>Fungi incertae sedis</taxon>
        <taxon>Zoopagomycota</taxon>
        <taxon>Entomophthoromycotina</taxon>
        <taxon>Entomophthoromycetes</taxon>
        <taxon>Entomophthorales</taxon>
        <taxon>Entomophthoraceae</taxon>
        <taxon>Entomophthora</taxon>
    </lineage>
</organism>
<name>A0ACC2TAI1_9FUNG</name>
<gene>
    <name evidence="1" type="ORF">DSO57_1035680</name>
</gene>
<dbReference type="Proteomes" id="UP001165960">
    <property type="component" value="Unassembled WGS sequence"/>
</dbReference>
<sequence length="210" mass="23269">MNYQPGPSPGQASSFIPPPPLILQPSAEVIPYDHSRYGIVILIILSIAEVVVPHLCSYCPLVANMLYLSSYLPLLYWALVLQYPDGWTPPMLPWYGPTPGHDTYVGFLSTSPQSVSWIVARDQLEGIGPKWAFVHSQKEDPLRNLLVYGLGGQGNNMNLPILRVLQQYLGILVLGLGLLHLSLGLLLLRPGQLLLKRGLWLLGIRLLHHA</sequence>
<comment type="caution">
    <text evidence="1">The sequence shown here is derived from an EMBL/GenBank/DDBJ whole genome shotgun (WGS) entry which is preliminary data.</text>
</comment>
<proteinExistence type="predicted"/>
<protein>
    <submittedName>
        <fullName evidence="1">Uncharacterized protein</fullName>
    </submittedName>
</protein>